<dbReference type="PANTHER" id="PTHR22760:SF3">
    <property type="entry name" value="GPI MANNOSYLTRANSFERASE 4"/>
    <property type="match status" value="1"/>
</dbReference>
<organism evidence="12 13">
    <name type="scientific">Cloeon dipterum</name>
    <dbReference type="NCBI Taxonomy" id="197152"/>
    <lineage>
        <taxon>Eukaryota</taxon>
        <taxon>Metazoa</taxon>
        <taxon>Ecdysozoa</taxon>
        <taxon>Arthropoda</taxon>
        <taxon>Hexapoda</taxon>
        <taxon>Insecta</taxon>
        <taxon>Pterygota</taxon>
        <taxon>Palaeoptera</taxon>
        <taxon>Ephemeroptera</taxon>
        <taxon>Pisciforma</taxon>
        <taxon>Baetidae</taxon>
        <taxon>Cloeon</taxon>
    </lineage>
</organism>
<accession>A0A8S1D1D6</accession>
<comment type="subcellular location">
    <subcellularLocation>
        <location evidence="1 11">Endoplasmic reticulum membrane</location>
        <topology evidence="1 11">Multi-pass membrane protein</topology>
    </subcellularLocation>
</comment>
<dbReference type="Pfam" id="PF03901">
    <property type="entry name" value="Glyco_transf_22"/>
    <property type="match status" value="1"/>
</dbReference>
<comment type="similarity">
    <text evidence="10">Belongs to the glycosyltransferase 22 family. PIGZ subfamily.</text>
</comment>
<evidence type="ECO:0000256" key="8">
    <source>
        <dbReference type="ARBA" id="ARBA00022989"/>
    </source>
</evidence>
<evidence type="ECO:0000313" key="12">
    <source>
        <dbReference type="EMBL" id="CAB3377230.1"/>
    </source>
</evidence>
<dbReference type="PANTHER" id="PTHR22760">
    <property type="entry name" value="GLYCOSYLTRANSFERASE"/>
    <property type="match status" value="1"/>
</dbReference>
<keyword evidence="4 11" id="KW-0328">Glycosyltransferase</keyword>
<evidence type="ECO:0000256" key="9">
    <source>
        <dbReference type="ARBA" id="ARBA00023136"/>
    </source>
</evidence>
<feature type="transmembrane region" description="Helical" evidence="11">
    <location>
        <begin position="433"/>
        <end position="454"/>
    </location>
</feature>
<evidence type="ECO:0000256" key="5">
    <source>
        <dbReference type="ARBA" id="ARBA00022679"/>
    </source>
</evidence>
<evidence type="ECO:0000256" key="10">
    <source>
        <dbReference type="ARBA" id="ARBA00038466"/>
    </source>
</evidence>
<feature type="transmembrane region" description="Helical" evidence="11">
    <location>
        <begin position="223"/>
        <end position="248"/>
    </location>
</feature>
<dbReference type="OrthoDB" id="10066429at2759"/>
<dbReference type="InterPro" id="IPR005599">
    <property type="entry name" value="GPI_mannosylTrfase"/>
</dbReference>
<dbReference type="Proteomes" id="UP000494165">
    <property type="component" value="Unassembled WGS sequence"/>
</dbReference>
<feature type="transmembrane region" description="Helical" evidence="11">
    <location>
        <begin position="12"/>
        <end position="30"/>
    </location>
</feature>
<dbReference type="GO" id="GO:0005789">
    <property type="term" value="C:endoplasmic reticulum membrane"/>
    <property type="evidence" value="ECO:0007669"/>
    <property type="project" value="UniProtKB-SubCell"/>
</dbReference>
<keyword evidence="5" id="KW-0808">Transferase</keyword>
<keyword evidence="7 11" id="KW-0256">Endoplasmic reticulum</keyword>
<feature type="transmembrane region" description="Helical" evidence="11">
    <location>
        <begin position="103"/>
        <end position="127"/>
    </location>
</feature>
<feature type="transmembrane region" description="Helical" evidence="11">
    <location>
        <begin position="336"/>
        <end position="358"/>
    </location>
</feature>
<comment type="caution">
    <text evidence="12">The sequence shown here is derived from an EMBL/GenBank/DDBJ whole genome shotgun (WGS) entry which is preliminary data.</text>
</comment>
<dbReference type="GO" id="GO:0006506">
    <property type="term" value="P:GPI anchor biosynthetic process"/>
    <property type="evidence" value="ECO:0007669"/>
    <property type="project" value="UniProtKB-KW"/>
</dbReference>
<evidence type="ECO:0000256" key="2">
    <source>
        <dbReference type="ARBA" id="ARBA00004687"/>
    </source>
</evidence>
<keyword evidence="3" id="KW-0337">GPI-anchor biosynthesis</keyword>
<evidence type="ECO:0000256" key="11">
    <source>
        <dbReference type="RuleBase" id="RU363075"/>
    </source>
</evidence>
<evidence type="ECO:0000313" key="13">
    <source>
        <dbReference type="Proteomes" id="UP000494165"/>
    </source>
</evidence>
<keyword evidence="13" id="KW-1185">Reference proteome</keyword>
<name>A0A8S1D1D6_9INSE</name>
<keyword evidence="9 11" id="KW-0472">Membrane</keyword>
<proteinExistence type="inferred from homology"/>
<gene>
    <name evidence="12" type="ORF">CLODIP_2_CD07115</name>
</gene>
<comment type="pathway">
    <text evidence="2">Glycolipid biosynthesis; glycosylphosphatidylinositol-anchor biosynthesis.</text>
</comment>
<sequence>MDKSEGLQWFKLKLYWLLVALRFFLTIIPQNGYIQPDEFFQSVEIVAGDIFELDVNRVWEFNTSFPLRSVALPFSAFGVPLQILKFANGLVEDTLGLTLVNPYVLMVLPRLVMCCLSFICDFCLWHMCQSFGQDYSSRLLVFASSYCALVFGTRTFSNTFEMILLAVLLALVLDSMHHSDEVIWREDLIIEKYEKLGRQHPVERAKLARLRSSLPSHTVRHCALIAFVTVVGIFNRPTFAGFAAPALFSWLHRGMGSRAVDWLHFHLRVASLCFFGAISALVLVLIDSFYYGYLTMAELSTSQISIGTNFVVTPLNFLLYNSQTSNLENHGLHPRWLHVVVNAPLMFGPLCVAGYLGLLKIARHVVARRWGHLPKVQSATALMNASVAVPLLALSIFPHQEPRFLLPLVVPLAFLHAHTVLNCRRWLRHTWYLLNAISLLFFGFLHQGGVPLLAAHMHDSGLARPKPLNAVHLVTSHIYIVPRFQMLVPSPSRVYLSPNGRRYKVSRRFHVHETGLAGQEVGVKKAHKVLQQCHKDWQKLRLKCRVFCAFPGSMAWRFEKALRRHNMTQKAQRRRFFPHLSTEAMPRWRTFEKAGLFTSVVKNSQQFSLVLTEVSLIDTT</sequence>
<feature type="transmembrane region" description="Helical" evidence="11">
    <location>
        <begin position="269"/>
        <end position="293"/>
    </location>
</feature>
<keyword evidence="6 11" id="KW-0812">Transmembrane</keyword>
<reference evidence="12 13" key="1">
    <citation type="submission" date="2020-04" db="EMBL/GenBank/DDBJ databases">
        <authorList>
            <person name="Alioto T."/>
            <person name="Alioto T."/>
            <person name="Gomez Garrido J."/>
        </authorList>
    </citation>
    <scope>NUCLEOTIDE SEQUENCE [LARGE SCALE GENOMIC DNA]</scope>
</reference>
<evidence type="ECO:0000256" key="6">
    <source>
        <dbReference type="ARBA" id="ARBA00022692"/>
    </source>
</evidence>
<dbReference type="EC" id="2.4.1.-" evidence="11"/>
<evidence type="ECO:0000256" key="1">
    <source>
        <dbReference type="ARBA" id="ARBA00004477"/>
    </source>
</evidence>
<evidence type="ECO:0000256" key="4">
    <source>
        <dbReference type="ARBA" id="ARBA00022676"/>
    </source>
</evidence>
<dbReference type="EMBL" id="CADEPI010000142">
    <property type="protein sequence ID" value="CAB3377230.1"/>
    <property type="molecule type" value="Genomic_DNA"/>
</dbReference>
<evidence type="ECO:0000256" key="7">
    <source>
        <dbReference type="ARBA" id="ARBA00022824"/>
    </source>
</evidence>
<keyword evidence="8 11" id="KW-1133">Transmembrane helix</keyword>
<dbReference type="GO" id="GO:0000026">
    <property type="term" value="F:alpha-1,2-mannosyltransferase activity"/>
    <property type="evidence" value="ECO:0007669"/>
    <property type="project" value="TreeGrafter"/>
</dbReference>
<protein>
    <recommendedName>
        <fullName evidence="11">Mannosyltransferase</fullName>
        <ecNumber evidence="11">2.4.1.-</ecNumber>
    </recommendedName>
</protein>
<dbReference type="AlphaFoldDB" id="A0A8S1D1D6"/>
<evidence type="ECO:0000256" key="3">
    <source>
        <dbReference type="ARBA" id="ARBA00022502"/>
    </source>
</evidence>